<dbReference type="Proteomes" id="UP001159042">
    <property type="component" value="Unassembled WGS sequence"/>
</dbReference>
<evidence type="ECO:0000256" key="1">
    <source>
        <dbReference type="SAM" id="MobiDB-lite"/>
    </source>
</evidence>
<feature type="region of interest" description="Disordered" evidence="1">
    <location>
        <begin position="88"/>
        <end position="112"/>
    </location>
</feature>
<protein>
    <submittedName>
        <fullName evidence="3">Uncharacterized protein</fullName>
    </submittedName>
</protein>
<evidence type="ECO:0000313" key="3">
    <source>
        <dbReference type="EMBL" id="KAJ8923467.1"/>
    </source>
</evidence>
<proteinExistence type="predicted"/>
<feature type="transmembrane region" description="Helical" evidence="2">
    <location>
        <begin position="53"/>
        <end position="76"/>
    </location>
</feature>
<sequence>MLIELKAKPGISDSRFKKVKNQETYFVSGQIPRPTNLLEESAPVNEGFFYKEAYIIIPTAIILSLIIFMTAFWMIVYKKRRINDDETTEEENELEHHHHHHEEKTVDRDNRRNCQQVYTSSPVKSNEKLSDDASVANEKYLDNSEEDQVLQVASSDDLRLQPPTGFSDSRELSEAECDRDLKLAKLPIELASILARYQERKEQERREFTIHV</sequence>
<dbReference type="EMBL" id="JANEYG010000004">
    <property type="protein sequence ID" value="KAJ8923467.1"/>
    <property type="molecule type" value="Genomic_DNA"/>
</dbReference>
<reference evidence="3 4" key="1">
    <citation type="journal article" date="2023" name="Insect Mol. Biol.">
        <title>Genome sequencing provides insights into the evolution of gene families encoding plant cell wall-degrading enzymes in longhorned beetles.</title>
        <authorList>
            <person name="Shin N.R."/>
            <person name="Okamura Y."/>
            <person name="Kirsch R."/>
            <person name="Pauchet Y."/>
        </authorList>
    </citation>
    <scope>NUCLEOTIDE SEQUENCE [LARGE SCALE GENOMIC DNA]</scope>
    <source>
        <strain evidence="3">EAD_L_NR</strain>
    </source>
</reference>
<evidence type="ECO:0000313" key="4">
    <source>
        <dbReference type="Proteomes" id="UP001159042"/>
    </source>
</evidence>
<accession>A0AAV8WBB3</accession>
<dbReference type="AlphaFoldDB" id="A0AAV8WBB3"/>
<comment type="caution">
    <text evidence="3">The sequence shown here is derived from an EMBL/GenBank/DDBJ whole genome shotgun (WGS) entry which is preliminary data.</text>
</comment>
<feature type="compositionally biased region" description="Basic and acidic residues" evidence="1">
    <location>
        <begin position="102"/>
        <end position="112"/>
    </location>
</feature>
<keyword evidence="2" id="KW-0812">Transmembrane</keyword>
<keyword evidence="2" id="KW-1133">Transmembrane helix</keyword>
<name>A0AAV8WBB3_9CUCU</name>
<evidence type="ECO:0000256" key="2">
    <source>
        <dbReference type="SAM" id="Phobius"/>
    </source>
</evidence>
<keyword evidence="2" id="KW-0472">Membrane</keyword>
<organism evidence="3 4">
    <name type="scientific">Exocentrus adspersus</name>
    <dbReference type="NCBI Taxonomy" id="1586481"/>
    <lineage>
        <taxon>Eukaryota</taxon>
        <taxon>Metazoa</taxon>
        <taxon>Ecdysozoa</taxon>
        <taxon>Arthropoda</taxon>
        <taxon>Hexapoda</taxon>
        <taxon>Insecta</taxon>
        <taxon>Pterygota</taxon>
        <taxon>Neoptera</taxon>
        <taxon>Endopterygota</taxon>
        <taxon>Coleoptera</taxon>
        <taxon>Polyphaga</taxon>
        <taxon>Cucujiformia</taxon>
        <taxon>Chrysomeloidea</taxon>
        <taxon>Cerambycidae</taxon>
        <taxon>Lamiinae</taxon>
        <taxon>Acanthocinini</taxon>
        <taxon>Exocentrus</taxon>
    </lineage>
</organism>
<keyword evidence="4" id="KW-1185">Reference proteome</keyword>
<gene>
    <name evidence="3" type="ORF">NQ315_010045</name>
</gene>